<gene>
    <name evidence="3" type="ORF">HII31_12228</name>
</gene>
<feature type="transmembrane region" description="Helical" evidence="2">
    <location>
        <begin position="492"/>
        <end position="525"/>
    </location>
</feature>
<keyword evidence="2" id="KW-0472">Membrane</keyword>
<evidence type="ECO:0000256" key="2">
    <source>
        <dbReference type="SAM" id="Phobius"/>
    </source>
</evidence>
<feature type="transmembrane region" description="Helical" evidence="2">
    <location>
        <begin position="449"/>
        <end position="472"/>
    </location>
</feature>
<name>A0A8H6VDC6_9PEZI</name>
<dbReference type="EMBL" id="JABCIY010000254">
    <property type="protein sequence ID" value="KAF7186432.1"/>
    <property type="molecule type" value="Genomic_DNA"/>
</dbReference>
<protein>
    <submittedName>
        <fullName evidence="3">Uncharacterized protein</fullName>
    </submittedName>
</protein>
<dbReference type="OrthoDB" id="3640879at2759"/>
<dbReference type="Proteomes" id="UP000660729">
    <property type="component" value="Unassembled WGS sequence"/>
</dbReference>
<dbReference type="AlphaFoldDB" id="A0A8H6VDC6"/>
<keyword evidence="2" id="KW-1133">Transmembrane helix</keyword>
<evidence type="ECO:0000313" key="3">
    <source>
        <dbReference type="EMBL" id="KAF7186432.1"/>
    </source>
</evidence>
<keyword evidence="2" id="KW-0812">Transmembrane</keyword>
<proteinExistence type="predicted"/>
<accession>A0A8H6VDC6</accession>
<keyword evidence="4" id="KW-1185">Reference proteome</keyword>
<organism evidence="3 4">
    <name type="scientific">Pseudocercospora fuligena</name>
    <dbReference type="NCBI Taxonomy" id="685502"/>
    <lineage>
        <taxon>Eukaryota</taxon>
        <taxon>Fungi</taxon>
        <taxon>Dikarya</taxon>
        <taxon>Ascomycota</taxon>
        <taxon>Pezizomycotina</taxon>
        <taxon>Dothideomycetes</taxon>
        <taxon>Dothideomycetidae</taxon>
        <taxon>Mycosphaerellales</taxon>
        <taxon>Mycosphaerellaceae</taxon>
        <taxon>Pseudocercospora</taxon>
    </lineage>
</organism>
<reference evidence="3" key="1">
    <citation type="submission" date="2020-04" db="EMBL/GenBank/DDBJ databases">
        <title>Draft genome resource of the tomato pathogen Pseudocercospora fuligena.</title>
        <authorList>
            <person name="Zaccaron A."/>
        </authorList>
    </citation>
    <scope>NUCLEOTIDE SEQUENCE</scope>
    <source>
        <strain evidence="3">PF001</strain>
    </source>
</reference>
<comment type="caution">
    <text evidence="3">The sequence shown here is derived from an EMBL/GenBank/DDBJ whole genome shotgun (WGS) entry which is preliminary data.</text>
</comment>
<sequence>MPRTKRPLAELDPNEQRVPSTASQGAKPKRQRTNAKTQFEQSTFAGKYEYACIGRPPWAEDWDEDDLDEKSKLVWKKSASEHPDWKWIMLRESFDLLDAAYKDTDNRDPDTFGMYVYNDYLGYGIIEILENMLRAFNKELKPQKGKGYNYQQMWAVVTVLANYVNRDASMPYMMVDDGEKCERLNAMIGYVILTALNELDRIGQLKADSKFIDLGHVMALYLLFSKTHRSTEIEYPALDSDADGESAETVDWADALVAYAEKADIDLLDQGVSGIDETLAEVVGYTNIGKAKVERWKWTELLREYREDYLTRTTILALATDNIGGDHYDITKLEPEQRAKYAFDHKDPLAGLLEEGTVESVTTEAGLRSYGIKRGNEYIEEIAVILQRPAPVAKGYNANDILTTITNALRAALRFLPHGVLFFLQLLFDLHANLENGHEYLQRTRPQTTLVVIADGFLWLIMTVLSLVLMLSRVLGGIVAFSYGGPRTEVQLAYIGVVTLSLVGTLTLSLGWTGAVIGLVFALLFCAGN</sequence>
<evidence type="ECO:0000313" key="4">
    <source>
        <dbReference type="Proteomes" id="UP000660729"/>
    </source>
</evidence>
<feature type="region of interest" description="Disordered" evidence="1">
    <location>
        <begin position="1"/>
        <end position="38"/>
    </location>
</feature>
<evidence type="ECO:0000256" key="1">
    <source>
        <dbReference type="SAM" id="MobiDB-lite"/>
    </source>
</evidence>